<dbReference type="Gene3D" id="3.30.70.100">
    <property type="match status" value="1"/>
</dbReference>
<organism evidence="2 3">
    <name type="scientific">Vibrio astriarenae</name>
    <dbReference type="NCBI Taxonomy" id="1481923"/>
    <lineage>
        <taxon>Bacteria</taxon>
        <taxon>Pseudomonadati</taxon>
        <taxon>Pseudomonadota</taxon>
        <taxon>Gammaproteobacteria</taxon>
        <taxon>Vibrionales</taxon>
        <taxon>Vibrionaceae</taxon>
        <taxon>Vibrio</taxon>
    </lineage>
</organism>
<dbReference type="InterPro" id="IPR007138">
    <property type="entry name" value="ABM_dom"/>
</dbReference>
<keyword evidence="3" id="KW-1185">Reference proteome</keyword>
<sequence>MTKVILQGSIEIPAACYEQVLRELPEHIRLTRQETGCLVFKVEPCSENRYRYSVYEEFSSPEAFEAHQERVRHSVWGQVTTHVKRDYQITEGSV</sequence>
<gene>
    <name evidence="2" type="ORF">GT360_18605</name>
</gene>
<dbReference type="Proteomes" id="UP000464262">
    <property type="component" value="Chromosome 2"/>
</dbReference>
<feature type="domain" description="ABM" evidence="1">
    <location>
        <begin position="4"/>
        <end position="71"/>
    </location>
</feature>
<keyword evidence="2" id="KW-0560">Oxidoreductase</keyword>
<dbReference type="SUPFAM" id="SSF54909">
    <property type="entry name" value="Dimeric alpha+beta barrel"/>
    <property type="match status" value="1"/>
</dbReference>
<dbReference type="InterPro" id="IPR011008">
    <property type="entry name" value="Dimeric_a/b-barrel"/>
</dbReference>
<dbReference type="RefSeq" id="WP_164650444.1">
    <property type="nucleotide sequence ID" value="NZ_CP047476.1"/>
</dbReference>
<keyword evidence="2" id="KW-0503">Monooxygenase</keyword>
<dbReference type="Pfam" id="PF03992">
    <property type="entry name" value="ABM"/>
    <property type="match status" value="1"/>
</dbReference>
<dbReference type="EMBL" id="CP047476">
    <property type="protein sequence ID" value="QIA65544.1"/>
    <property type="molecule type" value="Genomic_DNA"/>
</dbReference>
<accession>A0A7Z2T700</accession>
<protein>
    <submittedName>
        <fullName evidence="2">Antibiotic biosynthesis monooxygenase</fullName>
    </submittedName>
</protein>
<name>A0A7Z2T700_9VIBR</name>
<proteinExistence type="predicted"/>
<evidence type="ECO:0000313" key="3">
    <source>
        <dbReference type="Proteomes" id="UP000464262"/>
    </source>
</evidence>
<dbReference type="GO" id="GO:0004497">
    <property type="term" value="F:monooxygenase activity"/>
    <property type="evidence" value="ECO:0007669"/>
    <property type="project" value="UniProtKB-KW"/>
</dbReference>
<evidence type="ECO:0000259" key="1">
    <source>
        <dbReference type="Pfam" id="PF03992"/>
    </source>
</evidence>
<dbReference type="KEGG" id="vas:GT360_18605"/>
<reference evidence="2 3" key="1">
    <citation type="submission" date="2020-01" db="EMBL/GenBank/DDBJ databases">
        <title>Whole genome and functional gene identification of agarase of Vibrio HN897.</title>
        <authorList>
            <person name="Liu Y."/>
            <person name="Zhao Z."/>
        </authorList>
    </citation>
    <scope>NUCLEOTIDE SEQUENCE [LARGE SCALE GENOMIC DNA]</scope>
    <source>
        <strain evidence="2 3">HN897</strain>
    </source>
</reference>
<dbReference type="AlphaFoldDB" id="A0A7Z2T700"/>
<evidence type="ECO:0000313" key="2">
    <source>
        <dbReference type="EMBL" id="QIA65544.1"/>
    </source>
</evidence>